<evidence type="ECO:0000256" key="7">
    <source>
        <dbReference type="ARBA" id="ARBA00023004"/>
    </source>
</evidence>
<name>A0AAE4MFJ3_9EURY</name>
<dbReference type="PANTHER" id="PTHR43076">
    <property type="entry name" value="FO SYNTHASE (COFH)"/>
    <property type="match status" value="1"/>
</dbReference>
<dbReference type="Pfam" id="PF19288">
    <property type="entry name" value="CofH_C"/>
    <property type="match status" value="1"/>
</dbReference>
<evidence type="ECO:0000256" key="6">
    <source>
        <dbReference type="ARBA" id="ARBA00022723"/>
    </source>
</evidence>
<keyword evidence="3 10" id="KW-0004">4Fe-4S</keyword>
<organism evidence="13 14">
    <name type="scientific">Methanorbis rubei</name>
    <dbReference type="NCBI Taxonomy" id="3028300"/>
    <lineage>
        <taxon>Archaea</taxon>
        <taxon>Methanobacteriati</taxon>
        <taxon>Methanobacteriota</taxon>
        <taxon>Stenosarchaea group</taxon>
        <taxon>Methanomicrobia</taxon>
        <taxon>Methanomicrobiales</taxon>
        <taxon>Methanocorpusculaceae</taxon>
        <taxon>Methanorbis</taxon>
    </lineage>
</organism>
<dbReference type="GO" id="GO:0051539">
    <property type="term" value="F:4 iron, 4 sulfur cluster binding"/>
    <property type="evidence" value="ECO:0007669"/>
    <property type="project" value="UniProtKB-KW"/>
</dbReference>
<dbReference type="RefSeq" id="WP_338095752.1">
    <property type="nucleotide sequence ID" value="NZ_JAWDKB010000002.1"/>
</dbReference>
<dbReference type="GO" id="GO:0141093">
    <property type="term" value="F:5-amino-6-(D-ribitylamino)uracil--L-tyrosine 4-hydroxyphenyl transferase activity"/>
    <property type="evidence" value="ECO:0007669"/>
    <property type="project" value="UniProtKB-EC"/>
</dbReference>
<dbReference type="AlphaFoldDB" id="A0AAE4MFJ3"/>
<dbReference type="InterPro" id="IPR007197">
    <property type="entry name" value="rSAM"/>
</dbReference>
<feature type="binding site" evidence="11">
    <location>
        <position position="79"/>
    </location>
    <ligand>
        <name>S-adenosyl-L-methionine</name>
        <dbReference type="ChEBI" id="CHEBI:59789"/>
    </ligand>
</feature>
<keyword evidence="8 10" id="KW-0411">Iron-sulfur</keyword>
<reference evidence="13 14" key="1">
    <citation type="submission" date="2023-06" db="EMBL/GenBank/DDBJ databases">
        <title>Genome sequence of Methancorpusculaceae sp. Cs1.</title>
        <authorList>
            <person name="Protasov E."/>
            <person name="Platt K."/>
            <person name="Poehlein A."/>
            <person name="Daniel R."/>
            <person name="Brune A."/>
        </authorList>
    </citation>
    <scope>NUCLEOTIDE SEQUENCE [LARGE SCALE GENOMIC DNA]</scope>
    <source>
        <strain evidence="13 14">Cs1</strain>
    </source>
</reference>
<keyword evidence="14" id="KW-1185">Reference proteome</keyword>
<evidence type="ECO:0000313" key="13">
    <source>
        <dbReference type="EMBL" id="MDV0443221.1"/>
    </source>
</evidence>
<evidence type="ECO:0000256" key="5">
    <source>
        <dbReference type="ARBA" id="ARBA00022691"/>
    </source>
</evidence>
<dbReference type="SMART" id="SM00729">
    <property type="entry name" value="Elp3"/>
    <property type="match status" value="1"/>
</dbReference>
<feature type="binding site" evidence="10">
    <location>
        <position position="77"/>
    </location>
    <ligand>
        <name>[4Fe-4S] cluster</name>
        <dbReference type="ChEBI" id="CHEBI:49883"/>
        <note>4Fe-4S-S-AdoMet</note>
    </ligand>
</feature>
<dbReference type="InterPro" id="IPR006638">
    <property type="entry name" value="Elp3/MiaA/NifB-like_rSAM"/>
</dbReference>
<keyword evidence="5 10" id="KW-0949">S-adenosyl-L-methionine</keyword>
<comment type="caution">
    <text evidence="13">The sequence shown here is derived from an EMBL/GenBank/DDBJ whole genome shotgun (WGS) entry which is preliminary data.</text>
</comment>
<dbReference type="Pfam" id="PF04055">
    <property type="entry name" value="Radical_SAM"/>
    <property type="match status" value="1"/>
</dbReference>
<feature type="binding site" evidence="11">
    <location>
        <position position="149"/>
    </location>
    <ligand>
        <name>(3R)-3-methyl-D-ornithine</name>
        <dbReference type="ChEBI" id="CHEBI:64642"/>
    </ligand>
</feature>
<evidence type="ECO:0000256" key="3">
    <source>
        <dbReference type="ARBA" id="ARBA00022485"/>
    </source>
</evidence>
<dbReference type="SFLD" id="SFLDS00029">
    <property type="entry name" value="Radical_SAM"/>
    <property type="match status" value="1"/>
</dbReference>
<feature type="domain" description="Radical SAM core" evidence="12">
    <location>
        <begin position="59"/>
        <end position="296"/>
    </location>
</feature>
<proteinExistence type="predicted"/>
<dbReference type="InterPro" id="IPR034405">
    <property type="entry name" value="F420"/>
</dbReference>
<protein>
    <recommendedName>
        <fullName evidence="2">5-amino-6-(D-ribitylamino)uracil--L-tyrosine 4-hydroxyphenyl transferase</fullName>
        <ecNumber evidence="2">2.5.1.147</ecNumber>
    </recommendedName>
</protein>
<dbReference type="PROSITE" id="PS51918">
    <property type="entry name" value="RADICAL_SAM"/>
    <property type="match status" value="1"/>
</dbReference>
<dbReference type="SFLD" id="SFLDG01064">
    <property type="entry name" value="F420__menaquinone_cofactor_bio"/>
    <property type="match status" value="1"/>
</dbReference>
<evidence type="ECO:0000259" key="12">
    <source>
        <dbReference type="PROSITE" id="PS51918"/>
    </source>
</evidence>
<dbReference type="NCBIfam" id="TIGR03551">
    <property type="entry name" value="F420_cofH"/>
    <property type="match status" value="1"/>
</dbReference>
<dbReference type="InterPro" id="IPR058240">
    <property type="entry name" value="rSAM_sf"/>
</dbReference>
<evidence type="ECO:0000313" key="14">
    <source>
        <dbReference type="Proteomes" id="UP001283212"/>
    </source>
</evidence>
<feature type="binding site" evidence="10">
    <location>
        <position position="80"/>
    </location>
    <ligand>
        <name>[4Fe-4S] cluster</name>
        <dbReference type="ChEBI" id="CHEBI:49883"/>
        <note>4Fe-4S-S-AdoMet</note>
    </ligand>
</feature>
<feature type="binding site" evidence="10">
    <location>
        <position position="73"/>
    </location>
    <ligand>
        <name>[4Fe-4S] cluster</name>
        <dbReference type="ChEBI" id="CHEBI:49883"/>
        <note>4Fe-4S-S-AdoMet</note>
    </ligand>
</feature>
<comment type="cofactor">
    <cofactor evidence="10">
        <name>[4Fe-4S] cluster</name>
        <dbReference type="ChEBI" id="CHEBI:49883"/>
    </cofactor>
    <text evidence="10">Binds 1 [4Fe-4S] cluster. The cluster is coordinated with 3 cysteines and an exchangeable S-adenosyl-L-methionine.</text>
</comment>
<dbReference type="NCBIfam" id="TIGR00423">
    <property type="entry name" value="CofH family radical SAM protein"/>
    <property type="match status" value="1"/>
</dbReference>
<comment type="catalytic activity">
    <reaction evidence="9">
        <text>5-amino-6-(D-ribitylamino)uracil + L-tyrosine + S-adenosyl-L-methionine = 5-amino-5-(4-hydroxybenzyl)-6-(D-ribitylimino)-5,6-dihydrouracil + 2-iminoacetate + 5'-deoxyadenosine + L-methionine + H(+)</text>
        <dbReference type="Rhea" id="RHEA:55200"/>
        <dbReference type="ChEBI" id="CHEBI:15378"/>
        <dbReference type="ChEBI" id="CHEBI:15934"/>
        <dbReference type="ChEBI" id="CHEBI:17319"/>
        <dbReference type="ChEBI" id="CHEBI:57844"/>
        <dbReference type="ChEBI" id="CHEBI:58315"/>
        <dbReference type="ChEBI" id="CHEBI:59789"/>
        <dbReference type="ChEBI" id="CHEBI:77846"/>
        <dbReference type="ChEBI" id="CHEBI:85936"/>
        <dbReference type="EC" id="2.5.1.147"/>
    </reaction>
</comment>
<dbReference type="InterPro" id="IPR013785">
    <property type="entry name" value="Aldolase_TIM"/>
</dbReference>
<feature type="binding site" evidence="11">
    <location>
        <position position="185"/>
    </location>
    <ligand>
        <name>S-adenosyl-L-methionine</name>
        <dbReference type="ChEBI" id="CHEBI:59789"/>
    </ligand>
</feature>
<keyword evidence="4" id="KW-0808">Transferase</keyword>
<dbReference type="CDD" id="cd01335">
    <property type="entry name" value="Radical_SAM"/>
    <property type="match status" value="1"/>
</dbReference>
<sequence length="370" mass="40862">MTASRLTNADLHRILDDAKAGSRISESDAAALFRLTGRDVWKVASAADERREEMAGDVVTYVRNMNLHVTNICKNRCGFCAFGRKSTDPDAFCFTDEEFREHARDAASKNVTEVCYLAGVHPSFTIESYESMIRTLCEEIKDVHVHGCSPDEISFAARQSGLTTKEALARLKAAGLGSVQGTAAEILVDSVREVICEKKISSAEWVRIIREAHDLGFQATSTIMYGSVENPTERAAHLSIIRSLQDETNVFTELVPLSFLHHNTPLARNGKVVYGATGREDILLVAVSRLFLDNMRNIQVPWSKIGQKMTQVGLMAGGNDVGGTMFVDSLSRTAGAGEESDFFDPNDMRYLCSDIGRTLARRDTLYHILE</sequence>
<evidence type="ECO:0000256" key="2">
    <source>
        <dbReference type="ARBA" id="ARBA00012289"/>
    </source>
</evidence>
<evidence type="ECO:0000256" key="9">
    <source>
        <dbReference type="ARBA" id="ARBA00048468"/>
    </source>
</evidence>
<dbReference type="EMBL" id="JAWDKB010000002">
    <property type="protein sequence ID" value="MDV0443221.1"/>
    <property type="molecule type" value="Genomic_DNA"/>
</dbReference>
<keyword evidence="6" id="KW-0479">Metal-binding</keyword>
<dbReference type="SUPFAM" id="SSF102114">
    <property type="entry name" value="Radical SAM enzymes"/>
    <property type="match status" value="1"/>
</dbReference>
<dbReference type="InterPro" id="IPR020050">
    <property type="entry name" value="FO_synthase_su2"/>
</dbReference>
<dbReference type="InterPro" id="IPR019940">
    <property type="entry name" value="CofH_family"/>
</dbReference>
<dbReference type="PANTHER" id="PTHR43076:SF1">
    <property type="entry name" value="LIPOYL SYNTHASE 2"/>
    <property type="match status" value="1"/>
</dbReference>
<dbReference type="SFLD" id="SFLDG01388">
    <property type="entry name" value="7_8-didemethyl-8-hydroxy-5-dea"/>
    <property type="match status" value="1"/>
</dbReference>
<dbReference type="EC" id="2.5.1.147" evidence="2"/>
<dbReference type="PIRSF" id="PIRSF004762">
    <property type="entry name" value="CHP00423"/>
    <property type="match status" value="1"/>
</dbReference>
<evidence type="ECO:0000256" key="8">
    <source>
        <dbReference type="ARBA" id="ARBA00023014"/>
    </source>
</evidence>
<dbReference type="GO" id="GO:0046872">
    <property type="term" value="F:metal ion binding"/>
    <property type="evidence" value="ECO:0007669"/>
    <property type="project" value="UniProtKB-KW"/>
</dbReference>
<dbReference type="InterPro" id="IPR045567">
    <property type="entry name" value="CofH/MnqC-like_C"/>
</dbReference>
<evidence type="ECO:0000256" key="11">
    <source>
        <dbReference type="PIRSR" id="PIRSR004762-2"/>
    </source>
</evidence>
<evidence type="ECO:0000256" key="4">
    <source>
        <dbReference type="ARBA" id="ARBA00022679"/>
    </source>
</evidence>
<evidence type="ECO:0000256" key="10">
    <source>
        <dbReference type="PIRSR" id="PIRSR004762-1"/>
    </source>
</evidence>
<dbReference type="SFLD" id="SFLDG01389">
    <property type="entry name" value="menaquinone_synthsis_involved"/>
    <property type="match status" value="1"/>
</dbReference>
<dbReference type="Gene3D" id="3.20.20.70">
    <property type="entry name" value="Aldolase class I"/>
    <property type="match status" value="1"/>
</dbReference>
<comment type="pathway">
    <text evidence="1">Cofactor biosynthesis; coenzyme F0 biosynthesis.</text>
</comment>
<accession>A0AAE4MFJ3</accession>
<keyword evidence="7 10" id="KW-0408">Iron</keyword>
<dbReference type="GO" id="GO:0044689">
    <property type="term" value="F:7,8-didemethyl-8-hydroxy-5-deazariboflavin synthase activity"/>
    <property type="evidence" value="ECO:0007669"/>
    <property type="project" value="TreeGrafter"/>
</dbReference>
<evidence type="ECO:0000256" key="1">
    <source>
        <dbReference type="ARBA" id="ARBA00004712"/>
    </source>
</evidence>
<gene>
    <name evidence="13" type="primary">fbiC_1</name>
    <name evidence="13" type="ORF">McpCs1_05890</name>
</gene>
<dbReference type="Proteomes" id="UP001283212">
    <property type="component" value="Unassembled WGS sequence"/>
</dbReference>